<dbReference type="InterPro" id="IPR006427">
    <property type="entry name" value="Portal_HK97"/>
</dbReference>
<feature type="compositionally biased region" description="Low complexity" evidence="1">
    <location>
        <begin position="375"/>
        <end position="393"/>
    </location>
</feature>
<dbReference type="EMBL" id="JAAVJD010000004">
    <property type="protein sequence ID" value="NJQ04282.1"/>
    <property type="molecule type" value="Genomic_DNA"/>
</dbReference>
<dbReference type="AlphaFoldDB" id="A0A7X6CXA1"/>
<name>A0A7X6CXA1_9ACTN</name>
<dbReference type="Proteomes" id="UP000578686">
    <property type="component" value="Unassembled WGS sequence"/>
</dbReference>
<evidence type="ECO:0000256" key="1">
    <source>
        <dbReference type="SAM" id="MobiDB-lite"/>
    </source>
</evidence>
<dbReference type="InterPro" id="IPR006944">
    <property type="entry name" value="Phage/GTA_portal"/>
</dbReference>
<comment type="caution">
    <text evidence="2">The sequence shown here is derived from an EMBL/GenBank/DDBJ whole genome shotgun (WGS) entry which is preliminary data.</text>
</comment>
<keyword evidence="3" id="KW-1185">Reference proteome</keyword>
<organism evidence="2 3">
    <name type="scientific">Streptomyces lonarensis</name>
    <dbReference type="NCBI Taxonomy" id="700599"/>
    <lineage>
        <taxon>Bacteria</taxon>
        <taxon>Bacillati</taxon>
        <taxon>Actinomycetota</taxon>
        <taxon>Actinomycetes</taxon>
        <taxon>Kitasatosporales</taxon>
        <taxon>Streptomycetaceae</taxon>
        <taxon>Streptomyces</taxon>
    </lineage>
</organism>
<accession>A0A7X6CXA1</accession>
<protein>
    <submittedName>
        <fullName evidence="2">Phage portal protein</fullName>
    </submittedName>
</protein>
<dbReference type="NCBIfam" id="TIGR01537">
    <property type="entry name" value="portal_HK97"/>
    <property type="match status" value="1"/>
</dbReference>
<dbReference type="Pfam" id="PF04860">
    <property type="entry name" value="Phage_portal"/>
    <property type="match status" value="1"/>
</dbReference>
<gene>
    <name evidence="2" type="ORF">HCN56_01490</name>
</gene>
<feature type="region of interest" description="Disordered" evidence="1">
    <location>
        <begin position="365"/>
        <end position="416"/>
    </location>
</feature>
<evidence type="ECO:0000313" key="3">
    <source>
        <dbReference type="Proteomes" id="UP000578686"/>
    </source>
</evidence>
<evidence type="ECO:0000313" key="2">
    <source>
        <dbReference type="EMBL" id="NJQ04282.1"/>
    </source>
</evidence>
<sequence length="416" mass="46172">MSYSAIYRSQPHVRTVIDFLGRNIAQLGLHVYRRVSDTDRERLADHPLARLLSRPNPATTRYRLINALVQDIATYDMAVLARIRPEDAGNDIGGLVRLPPSRVRLVDGDWMEPGAFEVTGRAGKFIVPRDRAVYLRGYNPDGDRDGLSPMETLRGTLAEGYSSQQYREQLWRNGARMAGWISRPAEARAWSDKARERFRADWRGLYTGTGTAAGGTPILEDGMEWHAGGMTPEQAQYLETRKLTREEVAAAYHIPLPMVGILDHATFSNIREQHRQLYQDTLGPWLVWLAEEIELQILSDLPDSEGVYCEFNIAAKMAGSFEEQAAAMSTMVGGPVMTRNEGRARVNLPRLDGGDELIVPLNVTEGGQASPRDSAPPSVEPSESAPREASAVVRGKRQPGPDPSARTSTRPGMKRL</sequence>
<reference evidence="2 3" key="1">
    <citation type="submission" date="2020-03" db="EMBL/GenBank/DDBJ databases">
        <title>Draft genome of Streptomyces sp. ventii, isolated from the Axial Seamount in the Pacific Ocean, and resequencing of the two type strains Streptomyces lonarensis strain NCL 716 and Streptomyces bohaiensis strain 11A07.</title>
        <authorList>
            <person name="Loughran R.M."/>
            <person name="Pfannmuller K.M."/>
            <person name="Wasson B.J."/>
            <person name="Deadmond M.C."/>
            <person name="Paddock B.E."/>
            <person name="Koyack M.J."/>
            <person name="Gallegos D.A."/>
            <person name="Mitchell E.A."/>
            <person name="Ushijima B."/>
            <person name="Saw J.H."/>
            <person name="Mcphail K.L."/>
            <person name="Videau P."/>
        </authorList>
    </citation>
    <scope>NUCLEOTIDE SEQUENCE [LARGE SCALE GENOMIC DNA]</scope>
    <source>
        <strain evidence="2 3">NCL716</strain>
    </source>
</reference>
<proteinExistence type="predicted"/>